<reference evidence="4 5" key="1">
    <citation type="journal article" date="2020" name="Int. J. Syst. Evol. Microbiol.">
        <title>Novel acetic acid bacteria from cider fermentations: Acetobacter conturbans sp. nov. and Acetobacter fallax sp. nov.</title>
        <authorList>
            <person name="Sombolestani A.S."/>
            <person name="Cleenwerck I."/>
            <person name="Cnockaert M."/>
            <person name="Borremans W."/>
            <person name="Wieme A.D."/>
            <person name="De Vuyst L."/>
            <person name="Vandamme P."/>
        </authorList>
    </citation>
    <scope>NUCLEOTIDE SEQUENCE [LARGE SCALE GENOMIC DNA]</scope>
    <source>
        <strain evidence="4 5">LMG 1627</strain>
    </source>
</reference>
<keyword evidence="2" id="KW-0812">Transmembrane</keyword>
<keyword evidence="2" id="KW-0472">Membrane</keyword>
<evidence type="ECO:0000313" key="5">
    <source>
        <dbReference type="Proteomes" id="UP000631653"/>
    </source>
</evidence>
<dbReference type="NCBIfam" id="TIGR01845">
    <property type="entry name" value="outer_NodT"/>
    <property type="match status" value="1"/>
</dbReference>
<name>A0ABX0K1S9_9PROT</name>
<keyword evidence="2" id="KW-1134">Transmembrane beta strand</keyword>
<dbReference type="EMBL" id="WOSY01000014">
    <property type="protein sequence ID" value="NHN89591.1"/>
    <property type="molecule type" value="Genomic_DNA"/>
</dbReference>
<comment type="similarity">
    <text evidence="1 2">Belongs to the outer membrane factor (OMF) (TC 1.B.17) family.</text>
</comment>
<gene>
    <name evidence="4" type="ORF">GOB81_13315</name>
</gene>
<evidence type="ECO:0000256" key="3">
    <source>
        <dbReference type="SAM" id="MobiDB-lite"/>
    </source>
</evidence>
<organism evidence="4 5">
    <name type="scientific">Acetobacter conturbans</name>
    <dbReference type="NCBI Taxonomy" id="1737472"/>
    <lineage>
        <taxon>Bacteria</taxon>
        <taxon>Pseudomonadati</taxon>
        <taxon>Pseudomonadota</taxon>
        <taxon>Alphaproteobacteria</taxon>
        <taxon>Acetobacterales</taxon>
        <taxon>Acetobacteraceae</taxon>
        <taxon>Acetobacter</taxon>
    </lineage>
</organism>
<dbReference type="PANTHER" id="PTHR30203">
    <property type="entry name" value="OUTER MEMBRANE CATION EFFLUX PROTEIN"/>
    <property type="match status" value="1"/>
</dbReference>
<dbReference type="Gene3D" id="2.20.200.10">
    <property type="entry name" value="Outer membrane efflux proteins (OEP)"/>
    <property type="match status" value="1"/>
</dbReference>
<dbReference type="Pfam" id="PF02321">
    <property type="entry name" value="OEP"/>
    <property type="match status" value="2"/>
</dbReference>
<comment type="caution">
    <text evidence="4">The sequence shown here is derived from an EMBL/GenBank/DDBJ whole genome shotgun (WGS) entry which is preliminary data.</text>
</comment>
<keyword evidence="2" id="KW-0564">Palmitate</keyword>
<dbReference type="Proteomes" id="UP000631653">
    <property type="component" value="Unassembled WGS sequence"/>
</dbReference>
<evidence type="ECO:0000256" key="1">
    <source>
        <dbReference type="ARBA" id="ARBA00007613"/>
    </source>
</evidence>
<keyword evidence="2" id="KW-0449">Lipoprotein</keyword>
<protein>
    <submittedName>
        <fullName evidence="4">Efflux transporter outer membrane subunit</fullName>
    </submittedName>
</protein>
<evidence type="ECO:0000256" key="2">
    <source>
        <dbReference type="RuleBase" id="RU362097"/>
    </source>
</evidence>
<dbReference type="InterPro" id="IPR003423">
    <property type="entry name" value="OMP_efflux"/>
</dbReference>
<dbReference type="InterPro" id="IPR010131">
    <property type="entry name" value="MdtP/NodT-like"/>
</dbReference>
<evidence type="ECO:0000313" key="4">
    <source>
        <dbReference type="EMBL" id="NHN89591.1"/>
    </source>
</evidence>
<dbReference type="SUPFAM" id="SSF56954">
    <property type="entry name" value="Outer membrane efflux proteins (OEP)"/>
    <property type="match status" value="1"/>
</dbReference>
<proteinExistence type="inferred from homology"/>
<feature type="region of interest" description="Disordered" evidence="3">
    <location>
        <begin position="1"/>
        <end position="21"/>
    </location>
</feature>
<comment type="subcellular location">
    <subcellularLocation>
        <location evidence="2">Cell membrane</location>
        <topology evidence="2">Lipid-anchor</topology>
    </subcellularLocation>
</comment>
<keyword evidence="5" id="KW-1185">Reference proteome</keyword>
<dbReference type="PANTHER" id="PTHR30203:SF33">
    <property type="entry name" value="BLR4455 PROTEIN"/>
    <property type="match status" value="1"/>
</dbReference>
<accession>A0ABX0K1S9</accession>
<sequence length="508" mass="54601">MLPSRLPVGEPAPQDGGRRGFSNIQAWKTGVGPPLVTFLKSSVSIVYISIFSLFLLCGCNLAPDYRKPTLPPLPATFKEAGPWTPVKPDDATGRGAWWSVMADAGLDRLEERIEHGSPQLAAAVARYDQARALVRRARAEFFPEIDTTASVQRERTLFTTAGTYYNYRDYAAGGIVSWEPDLWGRIRNLVAAARADAQASAADLGAVRLSLEAELGEDYFQLRGLDASISLLRKTVEAYAAALDLTTKRFTGGAANELDVGRAKTQLASTQSRLEQQVANRALLENAIAVLIGEQPSVFSIEPSGDFPSAPVIPIMTPSHLLERRPDVAAAERHMMAANARIGVARAAFFPNITLSATGGSATTTGALLSAGTGVWALGPALATLAVFDGGRRFADLAVMHGQYAESAANYQQTALNAFREVEDQLSLLNHLADASSRQEEAVSAAERTDHLATIQYREGAVDYLQVVIAQTAELQAREDMITVNTRRLVAAIDLVRALGGGWHNPTS</sequence>
<dbReference type="Gene3D" id="1.20.1600.10">
    <property type="entry name" value="Outer membrane efflux proteins (OEP)"/>
    <property type="match status" value="1"/>
</dbReference>